<dbReference type="InterPro" id="IPR036063">
    <property type="entry name" value="Smr_dom_sf"/>
</dbReference>
<feature type="compositionally biased region" description="Low complexity" evidence="1">
    <location>
        <begin position="539"/>
        <end position="565"/>
    </location>
</feature>
<dbReference type="InterPro" id="IPR013899">
    <property type="entry name" value="DUF1771"/>
</dbReference>
<dbReference type="AlphaFoldDB" id="A0A067NCE0"/>
<evidence type="ECO:0000313" key="3">
    <source>
        <dbReference type="EMBL" id="KDQ21777.1"/>
    </source>
</evidence>
<feature type="domain" description="Smr" evidence="2">
    <location>
        <begin position="416"/>
        <end position="492"/>
    </location>
</feature>
<dbReference type="Pfam" id="PF08590">
    <property type="entry name" value="DUF1771"/>
    <property type="match status" value="1"/>
</dbReference>
<proteinExistence type="predicted"/>
<feature type="region of interest" description="Disordered" evidence="1">
    <location>
        <begin position="1"/>
        <end position="95"/>
    </location>
</feature>
<protein>
    <recommendedName>
        <fullName evidence="2">Smr domain-containing protein</fullName>
    </recommendedName>
</protein>
<evidence type="ECO:0000256" key="1">
    <source>
        <dbReference type="SAM" id="MobiDB-lite"/>
    </source>
</evidence>
<dbReference type="InterPro" id="IPR002625">
    <property type="entry name" value="Smr_dom"/>
</dbReference>
<keyword evidence="4" id="KW-1185">Reference proteome</keyword>
<evidence type="ECO:0000313" key="4">
    <source>
        <dbReference type="Proteomes" id="UP000027195"/>
    </source>
</evidence>
<dbReference type="SUPFAM" id="SSF160443">
    <property type="entry name" value="SMR domain-like"/>
    <property type="match status" value="1"/>
</dbReference>
<feature type="compositionally biased region" description="Low complexity" evidence="1">
    <location>
        <begin position="79"/>
        <end position="95"/>
    </location>
</feature>
<feature type="region of interest" description="Disordered" evidence="1">
    <location>
        <begin position="503"/>
        <end position="598"/>
    </location>
</feature>
<accession>A0A067NCE0</accession>
<dbReference type="InParanoid" id="A0A067NCE0"/>
<dbReference type="SMART" id="SM00463">
    <property type="entry name" value="SMR"/>
    <property type="match status" value="1"/>
</dbReference>
<dbReference type="STRING" id="930990.A0A067NCE0"/>
<feature type="compositionally biased region" description="Low complexity" evidence="1">
    <location>
        <begin position="57"/>
        <end position="69"/>
    </location>
</feature>
<dbReference type="PANTHER" id="PTHR47417">
    <property type="entry name" value="SMR DOMAIN-CONTAINING PROTEIN YPL199C"/>
    <property type="match status" value="1"/>
</dbReference>
<reference evidence="4" key="1">
    <citation type="journal article" date="2014" name="Proc. Natl. Acad. Sci. U.S.A.">
        <title>Extensive sampling of basidiomycete genomes demonstrates inadequacy of the white-rot/brown-rot paradigm for wood decay fungi.</title>
        <authorList>
            <person name="Riley R."/>
            <person name="Salamov A.A."/>
            <person name="Brown D.W."/>
            <person name="Nagy L.G."/>
            <person name="Floudas D."/>
            <person name="Held B.W."/>
            <person name="Levasseur A."/>
            <person name="Lombard V."/>
            <person name="Morin E."/>
            <person name="Otillar R."/>
            <person name="Lindquist E.A."/>
            <person name="Sun H."/>
            <person name="LaButti K.M."/>
            <person name="Schmutz J."/>
            <person name="Jabbour D."/>
            <person name="Luo H."/>
            <person name="Baker S.E."/>
            <person name="Pisabarro A.G."/>
            <person name="Walton J.D."/>
            <person name="Blanchette R.A."/>
            <person name="Henrissat B."/>
            <person name="Martin F."/>
            <person name="Cullen D."/>
            <person name="Hibbett D.S."/>
            <person name="Grigoriev I.V."/>
        </authorList>
    </citation>
    <scope>NUCLEOTIDE SEQUENCE [LARGE SCALE GENOMIC DNA]</scope>
    <source>
        <strain evidence="4">FD-172 SS1</strain>
    </source>
</reference>
<evidence type="ECO:0000259" key="2">
    <source>
        <dbReference type="PROSITE" id="PS50828"/>
    </source>
</evidence>
<dbReference type="Pfam" id="PF01713">
    <property type="entry name" value="Smr"/>
    <property type="match status" value="1"/>
</dbReference>
<feature type="region of interest" description="Disordered" evidence="1">
    <location>
        <begin position="115"/>
        <end position="340"/>
    </location>
</feature>
<organism evidence="3 4">
    <name type="scientific">Botryobasidium botryosum (strain FD-172 SS1)</name>
    <dbReference type="NCBI Taxonomy" id="930990"/>
    <lineage>
        <taxon>Eukaryota</taxon>
        <taxon>Fungi</taxon>
        <taxon>Dikarya</taxon>
        <taxon>Basidiomycota</taxon>
        <taxon>Agaricomycotina</taxon>
        <taxon>Agaricomycetes</taxon>
        <taxon>Cantharellales</taxon>
        <taxon>Botryobasidiaceae</taxon>
        <taxon>Botryobasidium</taxon>
    </lineage>
</organism>
<dbReference type="PANTHER" id="PTHR47417:SF1">
    <property type="entry name" value="SMR DOMAIN-CONTAINING PROTEIN YPL199C"/>
    <property type="match status" value="1"/>
</dbReference>
<feature type="compositionally biased region" description="Basic residues" evidence="1">
    <location>
        <begin position="204"/>
        <end position="216"/>
    </location>
</feature>
<dbReference type="OrthoDB" id="3231855at2759"/>
<dbReference type="SMART" id="SM01162">
    <property type="entry name" value="DUF1771"/>
    <property type="match status" value="1"/>
</dbReference>
<dbReference type="Gene3D" id="3.30.1370.110">
    <property type="match status" value="1"/>
</dbReference>
<dbReference type="HOGENOM" id="CLU_456324_0_0_1"/>
<name>A0A067NCE0_BOTB1</name>
<feature type="compositionally biased region" description="Basic residues" evidence="1">
    <location>
        <begin position="517"/>
        <end position="538"/>
    </location>
</feature>
<dbReference type="EMBL" id="KL198016">
    <property type="protein sequence ID" value="KDQ21777.1"/>
    <property type="molecule type" value="Genomic_DNA"/>
</dbReference>
<feature type="compositionally biased region" description="Polar residues" evidence="1">
    <location>
        <begin position="115"/>
        <end position="126"/>
    </location>
</feature>
<gene>
    <name evidence="3" type="ORF">BOTBODRAFT_50337</name>
</gene>
<feature type="compositionally biased region" description="Pro residues" evidence="1">
    <location>
        <begin position="277"/>
        <end position="299"/>
    </location>
</feature>
<dbReference type="PROSITE" id="PS50828">
    <property type="entry name" value="SMR"/>
    <property type="match status" value="1"/>
</dbReference>
<dbReference type="InterPro" id="IPR053020">
    <property type="entry name" value="Smr_domain_protein"/>
</dbReference>
<feature type="compositionally biased region" description="Low complexity" evidence="1">
    <location>
        <begin position="146"/>
        <end position="162"/>
    </location>
</feature>
<dbReference type="Proteomes" id="UP000027195">
    <property type="component" value="Unassembled WGS sequence"/>
</dbReference>
<feature type="compositionally biased region" description="Polar residues" evidence="1">
    <location>
        <begin position="252"/>
        <end position="262"/>
    </location>
</feature>
<sequence length="598" mass="66610">MLPSILSARRHLQQIDQSRASLSRPPDSDRTGSSHGTARPRSRQPSVRSSRKRESVLSRVLSFRRSVASPRPPSPPRVEVPYSSETPSSVTVSTPPLEHQNALVRIGGSQQSFSTVSDHTVLATPQQPLPEPEASPKSSARRKSIISRIFSIRSSSRTPPRSGIESTHVHEIPVIHSSHRSSTPKPAPRREPTPEVPLPTVRVVRPKLKRVPKKSPKASVPVVIPSRNQHPRVVLVEPKSSRRSQPVIVRPSTRQQQPNAWVQSPPKPKVHSQPQPKLYPQPQPKLRPQPQPQVWPQPEPQLRQQPVWEQVPAKPKVRPQPQPLQQPPIQSQKDSNQANQSNEHYAALRAQANAAGDAMGRSFDASKQAFQRGDGAMAKQLSEEGKAHRAEMERLHAEAGAWIYGENNKNLPPYTVDLHGLYVKEAVEYTERALEKAREKGATYLRVIVGKGIHSTVQGPKIKPAIEELMRNQGIEAEFDPLNDGVLVVYPEGKDRMIQAINSNHSAHKPAASRVDTKRRKPQTAAKARHRLSLRRSLYRISFPPRPRNTFTTPSKHSHSTTTNTRPSQPYAKAVQRSDAGHPGRPNGNVSYAQRVRA</sequence>